<dbReference type="Gene3D" id="1.10.238.10">
    <property type="entry name" value="EF-hand"/>
    <property type="match status" value="2"/>
</dbReference>
<evidence type="ECO:0000313" key="7">
    <source>
        <dbReference type="Proteomes" id="UP000241890"/>
    </source>
</evidence>
<keyword evidence="7" id="KW-1185">Reference proteome</keyword>
<protein>
    <submittedName>
        <fullName evidence="6">Calcium-binding protein 1</fullName>
    </submittedName>
</protein>
<dbReference type="GO" id="GO:0005509">
    <property type="term" value="F:calcium ion binding"/>
    <property type="evidence" value="ECO:0007669"/>
    <property type="project" value="InterPro"/>
</dbReference>
<feature type="domain" description="EF-hand" evidence="5">
    <location>
        <begin position="210"/>
        <end position="245"/>
    </location>
</feature>
<dbReference type="Pfam" id="PF13499">
    <property type="entry name" value="EF-hand_7"/>
    <property type="match status" value="1"/>
</dbReference>
<dbReference type="InterPro" id="IPR002048">
    <property type="entry name" value="EF_hand_dom"/>
</dbReference>
<dbReference type="PROSITE" id="PS00018">
    <property type="entry name" value="EF_HAND_1"/>
    <property type="match status" value="2"/>
</dbReference>
<dbReference type="EMBL" id="BEYU01000044">
    <property type="protein sequence ID" value="GBG28559.1"/>
    <property type="molecule type" value="Genomic_DNA"/>
</dbReference>
<organism evidence="6 7">
    <name type="scientific">Hondaea fermentalgiana</name>
    <dbReference type="NCBI Taxonomy" id="2315210"/>
    <lineage>
        <taxon>Eukaryota</taxon>
        <taxon>Sar</taxon>
        <taxon>Stramenopiles</taxon>
        <taxon>Bigyra</taxon>
        <taxon>Labyrinthulomycetes</taxon>
        <taxon>Thraustochytrida</taxon>
        <taxon>Thraustochytriidae</taxon>
        <taxon>Hondaea</taxon>
    </lineage>
</organism>
<proteinExistence type="predicted"/>
<dbReference type="PANTHER" id="PTHR34524:SF6">
    <property type="entry name" value="CALCYPHOSINE LIKE"/>
    <property type="match status" value="1"/>
</dbReference>
<accession>A0A2R5GE07</accession>
<evidence type="ECO:0000256" key="3">
    <source>
        <dbReference type="ARBA" id="ARBA00022837"/>
    </source>
</evidence>
<name>A0A2R5GE07_9STRA</name>
<evidence type="ECO:0000259" key="5">
    <source>
        <dbReference type="PROSITE" id="PS50222"/>
    </source>
</evidence>
<keyword evidence="3" id="KW-0106">Calcium</keyword>
<gene>
    <name evidence="6" type="ORF">FCC1311_047812</name>
</gene>
<dbReference type="SMART" id="SM00054">
    <property type="entry name" value="EFh"/>
    <property type="match status" value="2"/>
</dbReference>
<dbReference type="InParanoid" id="A0A2R5GE07"/>
<dbReference type="Proteomes" id="UP000241890">
    <property type="component" value="Unassembled WGS sequence"/>
</dbReference>
<dbReference type="OrthoDB" id="26525at2759"/>
<feature type="region of interest" description="Disordered" evidence="4">
    <location>
        <begin position="76"/>
        <end position="95"/>
    </location>
</feature>
<dbReference type="InterPro" id="IPR018247">
    <property type="entry name" value="EF_Hand_1_Ca_BS"/>
</dbReference>
<evidence type="ECO:0000256" key="1">
    <source>
        <dbReference type="ARBA" id="ARBA00022723"/>
    </source>
</evidence>
<dbReference type="InterPro" id="IPR011992">
    <property type="entry name" value="EF-hand-dom_pair"/>
</dbReference>
<dbReference type="SUPFAM" id="SSF47473">
    <property type="entry name" value="EF-hand"/>
    <property type="match status" value="1"/>
</dbReference>
<evidence type="ECO:0000313" key="6">
    <source>
        <dbReference type="EMBL" id="GBG28559.1"/>
    </source>
</evidence>
<comment type="caution">
    <text evidence="6">The sequence shown here is derived from an EMBL/GenBank/DDBJ whole genome shotgun (WGS) entry which is preliminary data.</text>
</comment>
<reference evidence="6 7" key="1">
    <citation type="submission" date="2017-12" db="EMBL/GenBank/DDBJ databases">
        <title>Sequencing, de novo assembly and annotation of complete genome of a new Thraustochytrid species, strain FCC1311.</title>
        <authorList>
            <person name="Sedici K."/>
            <person name="Godart F."/>
            <person name="Aiese Cigliano R."/>
            <person name="Sanseverino W."/>
            <person name="Barakat M."/>
            <person name="Ortet P."/>
            <person name="Marechal E."/>
            <person name="Cagnac O."/>
            <person name="Amato A."/>
        </authorList>
    </citation>
    <scope>NUCLEOTIDE SEQUENCE [LARGE SCALE GENOMIC DNA]</scope>
</reference>
<sequence length="333" mass="37259">MIPTQAGPPATQALLQRERKAFGAPKSLFESSFDDLGGISDLLAARAADRIEASAEAKVRRDKKLALAHCRRRGQYGQRCRGHGESEDEDEGEMTKLKPMESALNKMRDVAEKLLEAQQMDLRGFEGEAMDETTFRRALKTQLGVTLTSAETTALVRHMDENEDGHIDFKEVLHHLLNPERLRGTARRVFRRRTAVDRFRLTMDRIRTAAAGVKLEDVFRQFDEDGDQRISQQEFTEVLQDGLQLQVSDADVAEIFRYFDPNGDGRDPLTKSGVLAVCGGGLSLDFLKCQFEPVDPAVCVREGFAEQAPHPFHESEDASPAGLVCRQHAKHLL</sequence>
<evidence type="ECO:0000256" key="4">
    <source>
        <dbReference type="SAM" id="MobiDB-lite"/>
    </source>
</evidence>
<dbReference type="PANTHER" id="PTHR34524">
    <property type="entry name" value="CALCYPHOSIN"/>
    <property type="match status" value="1"/>
</dbReference>
<dbReference type="PROSITE" id="PS50222">
    <property type="entry name" value="EF_HAND_2"/>
    <property type="match status" value="1"/>
</dbReference>
<dbReference type="AlphaFoldDB" id="A0A2R5GE07"/>
<dbReference type="InterPro" id="IPR051581">
    <property type="entry name" value="Ca-bind"/>
</dbReference>
<dbReference type="CDD" id="cd00051">
    <property type="entry name" value="EFh"/>
    <property type="match status" value="1"/>
</dbReference>
<keyword evidence="2" id="KW-0677">Repeat</keyword>
<keyword evidence="1" id="KW-0479">Metal-binding</keyword>
<dbReference type="Pfam" id="PF13833">
    <property type="entry name" value="EF-hand_8"/>
    <property type="match status" value="1"/>
</dbReference>
<evidence type="ECO:0000256" key="2">
    <source>
        <dbReference type="ARBA" id="ARBA00022737"/>
    </source>
</evidence>